<keyword evidence="10" id="KW-1185">Reference proteome</keyword>
<dbReference type="PANTHER" id="PTHR30619:SF1">
    <property type="entry name" value="RECOMBINATION PROTEIN 2"/>
    <property type="match status" value="1"/>
</dbReference>
<sequence length="733" mass="78701">MRRSHWRRRARRTWSDLQASLEADRDRLVLWLPMCVSIGILAYFGLTREPGLAVGLSMTGVSLLLFAGARTRVSTRAVAAALLAMSVGFLVSQATTRRMPPPADLPRKASLTIGRIDEIDLLADGRRRVTLGAVTLATPAAGGEDPEPLAGRRLRIRLRDTDRTMLATGDLVRIRTLLHAPSPPDYPGGRDPQRDAFFSGLAGSGSALSPVVLLSHRSDGGVWGSVRRLRETIAARIMVVLPGPRGAVAATLLTGLSSAIPQTDRDAFAASGLAHLLAVAGLHLGIVMGLTLLILRIVLAAWEWGSLRLPMRQIAALGALAAGCGYMVLTGLHLPGLRSLAMAGIAVLGLLVGRRAVSMRTLAIAAILLLLASPATLLDVGYQMSFAAVMALLAGYEALRPMMVRLHAQGLLGWRRRVGLHVFQLFFTSLVAGAASLPYAAFHFGRVQFYFVLANLVAVPLTAFWVLPQGLLSLLLMPFGLEWVTLRQMGAGIDLILWLAREVAAFPAASLAVPASPVWGLLTVTFGLLWLCLWRQRWRLLAAVPLAIGLASPWLVHAPDLLVSGDGRLIALHRGRTMLVEQASWADPITLSDWRRAWAITAAPVPFADAGANPAGDVVCNPAACIITIRRQSVLLLRDAGETGDDAKPATEPDDCDGIALVVSSRPAHGTCHGIPRIDRFSVWRDGPEAVWLRAVGIRVESARTYRGHRPWVPAAPVPGGGRRPTLPMARLE</sequence>
<feature type="transmembrane region" description="Helical" evidence="6">
    <location>
        <begin position="272"/>
        <end position="299"/>
    </location>
</feature>
<reference evidence="9 10" key="1">
    <citation type="journal article" date="2014" name="World J. Microbiol. Biotechnol.">
        <title>Biodiversity and physiological characteristics of Antarctic and Arctic lichens-associated bacteria.</title>
        <authorList>
            <person name="Lee Y.M."/>
            <person name="Kim E.H."/>
            <person name="Lee H.K."/>
            <person name="Hong S.G."/>
        </authorList>
    </citation>
    <scope>NUCLEOTIDE SEQUENCE [LARGE SCALE GENOMIC DNA]</scope>
    <source>
        <strain evidence="9 10">PAMC 26569</strain>
    </source>
</reference>
<evidence type="ECO:0000256" key="2">
    <source>
        <dbReference type="ARBA" id="ARBA00022475"/>
    </source>
</evidence>
<dbReference type="NCBIfam" id="TIGR00360">
    <property type="entry name" value="ComEC_N-term"/>
    <property type="match status" value="1"/>
</dbReference>
<dbReference type="InterPro" id="IPR004477">
    <property type="entry name" value="ComEC_N"/>
</dbReference>
<feature type="transmembrane region" description="Helical" evidence="6">
    <location>
        <begin position="28"/>
        <end position="46"/>
    </location>
</feature>
<feature type="domain" description="DUF4131" evidence="8">
    <location>
        <begin position="52"/>
        <end position="208"/>
    </location>
</feature>
<evidence type="ECO:0000256" key="1">
    <source>
        <dbReference type="ARBA" id="ARBA00004651"/>
    </source>
</evidence>
<evidence type="ECO:0000256" key="5">
    <source>
        <dbReference type="ARBA" id="ARBA00023136"/>
    </source>
</evidence>
<keyword evidence="4 6" id="KW-1133">Transmembrane helix</keyword>
<evidence type="ECO:0000256" key="4">
    <source>
        <dbReference type="ARBA" id="ARBA00022989"/>
    </source>
</evidence>
<dbReference type="RefSeq" id="WP_171832944.1">
    <property type="nucleotide sequence ID" value="NZ_CP053708.1"/>
</dbReference>
<feature type="transmembrane region" description="Helical" evidence="6">
    <location>
        <begin position="447"/>
        <end position="467"/>
    </location>
</feature>
<gene>
    <name evidence="9" type="ORF">HN018_17135</name>
</gene>
<accession>A0A6M8HT38</accession>
<dbReference type="PANTHER" id="PTHR30619">
    <property type="entry name" value="DNA INTERNALIZATION/COMPETENCE PROTEIN COMEC/REC2"/>
    <property type="match status" value="1"/>
</dbReference>
<evidence type="ECO:0000256" key="6">
    <source>
        <dbReference type="SAM" id="Phobius"/>
    </source>
</evidence>
<feature type="transmembrane region" description="Helical" evidence="6">
    <location>
        <begin position="420"/>
        <end position="441"/>
    </location>
</feature>
<evidence type="ECO:0000313" key="9">
    <source>
        <dbReference type="EMBL" id="QKE91528.1"/>
    </source>
</evidence>
<dbReference type="Proteomes" id="UP000500767">
    <property type="component" value="Chromosome"/>
</dbReference>
<proteinExistence type="predicted"/>
<comment type="subcellular location">
    <subcellularLocation>
        <location evidence="1">Cell membrane</location>
        <topology evidence="1">Multi-pass membrane protein</topology>
    </subcellularLocation>
</comment>
<feature type="domain" description="ComEC/Rec2-related protein" evidence="7">
    <location>
        <begin position="252"/>
        <end position="537"/>
    </location>
</feature>
<feature type="transmembrane region" description="Helical" evidence="6">
    <location>
        <begin position="359"/>
        <end position="376"/>
    </location>
</feature>
<evidence type="ECO:0000313" key="10">
    <source>
        <dbReference type="Proteomes" id="UP000500767"/>
    </source>
</evidence>
<dbReference type="Pfam" id="PF13567">
    <property type="entry name" value="DUF4131"/>
    <property type="match status" value="1"/>
</dbReference>
<evidence type="ECO:0000259" key="7">
    <source>
        <dbReference type="Pfam" id="PF03772"/>
    </source>
</evidence>
<keyword evidence="2" id="KW-1003">Cell membrane</keyword>
<evidence type="ECO:0000256" key="3">
    <source>
        <dbReference type="ARBA" id="ARBA00022692"/>
    </source>
</evidence>
<keyword evidence="3 6" id="KW-0812">Transmembrane</keyword>
<feature type="transmembrane region" description="Helical" evidence="6">
    <location>
        <begin position="335"/>
        <end position="352"/>
    </location>
</feature>
<dbReference type="InterPro" id="IPR025405">
    <property type="entry name" value="DUF4131"/>
</dbReference>
<feature type="transmembrane region" description="Helical" evidence="6">
    <location>
        <begin position="538"/>
        <end position="556"/>
    </location>
</feature>
<organism evidence="9 10">
    <name type="scientific">Lichenicola cladoniae</name>
    <dbReference type="NCBI Taxonomy" id="1484109"/>
    <lineage>
        <taxon>Bacteria</taxon>
        <taxon>Pseudomonadati</taxon>
        <taxon>Pseudomonadota</taxon>
        <taxon>Alphaproteobacteria</taxon>
        <taxon>Acetobacterales</taxon>
        <taxon>Acetobacteraceae</taxon>
        <taxon>Lichenicola</taxon>
    </lineage>
</organism>
<protein>
    <submittedName>
        <fullName evidence="9">ComEC/Rec2 family competence protein</fullName>
    </submittedName>
</protein>
<feature type="transmembrane region" description="Helical" evidence="6">
    <location>
        <begin position="311"/>
        <end position="329"/>
    </location>
</feature>
<dbReference type="InterPro" id="IPR052159">
    <property type="entry name" value="Competence_DNA_uptake"/>
</dbReference>
<dbReference type="GO" id="GO:0005886">
    <property type="term" value="C:plasma membrane"/>
    <property type="evidence" value="ECO:0007669"/>
    <property type="project" value="UniProtKB-SubCell"/>
</dbReference>
<feature type="transmembrane region" description="Helical" evidence="6">
    <location>
        <begin position="506"/>
        <end position="531"/>
    </location>
</feature>
<evidence type="ECO:0000259" key="8">
    <source>
        <dbReference type="Pfam" id="PF13567"/>
    </source>
</evidence>
<feature type="transmembrane region" description="Helical" evidence="6">
    <location>
        <begin position="237"/>
        <end position="260"/>
    </location>
</feature>
<name>A0A6M8HT38_9PROT</name>
<keyword evidence="5 6" id="KW-0472">Membrane</keyword>
<dbReference type="EMBL" id="CP053708">
    <property type="protein sequence ID" value="QKE91528.1"/>
    <property type="molecule type" value="Genomic_DNA"/>
</dbReference>
<feature type="transmembrane region" description="Helical" evidence="6">
    <location>
        <begin position="52"/>
        <end position="70"/>
    </location>
</feature>
<dbReference type="Pfam" id="PF03772">
    <property type="entry name" value="Competence"/>
    <property type="match status" value="1"/>
</dbReference>
<dbReference type="KEGG" id="lck:HN018_17135"/>
<dbReference type="AlphaFoldDB" id="A0A6M8HT38"/>